<reference evidence="2" key="1">
    <citation type="submission" date="2018-04" db="EMBL/GenBank/DDBJ databases">
        <authorList>
            <person name="Lucker S."/>
            <person name="Sakoula D."/>
        </authorList>
    </citation>
    <scope>NUCLEOTIDE SEQUENCE [LARGE SCALE GENOMIC DNA]</scope>
</reference>
<sequence>MVAFCTYHLHRPLTSPRYRLSIAALERMSDGAELCVIRTDLRLRRPYGLLSSWRARRDRIILPAWPAS</sequence>
<dbReference type="Proteomes" id="UP000248168">
    <property type="component" value="Unassembled WGS sequence"/>
</dbReference>
<dbReference type="AlphaFoldDB" id="A0A330L002"/>
<protein>
    <submittedName>
        <fullName evidence="1">Uncharacterized protein</fullName>
    </submittedName>
</protein>
<dbReference type="EMBL" id="OUNR01000001">
    <property type="protein sequence ID" value="SPP63111.1"/>
    <property type="molecule type" value="Genomic_DNA"/>
</dbReference>
<keyword evidence="2" id="KW-1185">Reference proteome</keyword>
<evidence type="ECO:0000313" key="2">
    <source>
        <dbReference type="Proteomes" id="UP000248168"/>
    </source>
</evidence>
<accession>A0A330L002</accession>
<evidence type="ECO:0000313" key="1">
    <source>
        <dbReference type="EMBL" id="SPP63111.1"/>
    </source>
</evidence>
<gene>
    <name evidence="1" type="ORF">NITLEN_10197</name>
</gene>
<proteinExistence type="predicted"/>
<dbReference type="InParanoid" id="A0A330L002"/>
<name>A0A330L002_9BACT</name>
<organism evidence="1 2">
    <name type="scientific">Nitrospira lenta</name>
    <dbReference type="NCBI Taxonomy" id="1436998"/>
    <lineage>
        <taxon>Bacteria</taxon>
        <taxon>Pseudomonadati</taxon>
        <taxon>Nitrospirota</taxon>
        <taxon>Nitrospiria</taxon>
        <taxon>Nitrospirales</taxon>
        <taxon>Nitrospiraceae</taxon>
        <taxon>Nitrospira</taxon>
    </lineage>
</organism>